<evidence type="ECO:0000313" key="11">
    <source>
        <dbReference type="Proteomes" id="UP000241769"/>
    </source>
</evidence>
<feature type="transmembrane region" description="Helical" evidence="7">
    <location>
        <begin position="182"/>
        <end position="202"/>
    </location>
</feature>
<feature type="transmembrane region" description="Helical" evidence="7">
    <location>
        <begin position="412"/>
        <end position="435"/>
    </location>
</feature>
<evidence type="ECO:0000256" key="2">
    <source>
        <dbReference type="ARBA" id="ARBA00022692"/>
    </source>
</evidence>
<comment type="subcellular location">
    <subcellularLocation>
        <location evidence="1">Membrane</location>
        <topology evidence="1">Multi-pass membrane protein</topology>
    </subcellularLocation>
</comment>
<evidence type="ECO:0000313" key="10">
    <source>
        <dbReference type="EMBL" id="PRP77350.1"/>
    </source>
</evidence>
<dbReference type="AlphaFoldDB" id="A0A2P6N090"/>
<name>A0A2P6N090_9EUKA</name>
<feature type="region of interest" description="Disordered" evidence="6">
    <location>
        <begin position="932"/>
        <end position="1065"/>
    </location>
</feature>
<dbReference type="PROSITE" id="PS50850">
    <property type="entry name" value="MFS"/>
    <property type="match status" value="1"/>
</dbReference>
<keyword evidence="3 7" id="KW-1133">Transmembrane helix</keyword>
<feature type="transmembrane region" description="Helical" evidence="7">
    <location>
        <begin position="441"/>
        <end position="464"/>
    </location>
</feature>
<evidence type="ECO:0000256" key="3">
    <source>
        <dbReference type="ARBA" id="ARBA00022989"/>
    </source>
</evidence>
<dbReference type="InParanoid" id="A0A2P6N090"/>
<dbReference type="InterPro" id="IPR036259">
    <property type="entry name" value="MFS_trans_sf"/>
</dbReference>
<dbReference type="InterPro" id="IPR005828">
    <property type="entry name" value="MFS_sugar_transport-like"/>
</dbReference>
<dbReference type="InterPro" id="IPR005829">
    <property type="entry name" value="Sugar_transporter_CS"/>
</dbReference>
<protein>
    <recommendedName>
        <fullName evidence="12">Major facilitator superfamily (MFS) profile domain-containing protein</fullName>
    </recommendedName>
</protein>
<feature type="transmembrane region" description="Helical" evidence="7">
    <location>
        <begin position="379"/>
        <end position="400"/>
    </location>
</feature>
<evidence type="ECO:0000256" key="1">
    <source>
        <dbReference type="ARBA" id="ARBA00004141"/>
    </source>
</evidence>
<evidence type="ECO:0000256" key="6">
    <source>
        <dbReference type="SAM" id="MobiDB-lite"/>
    </source>
</evidence>
<dbReference type="CDD" id="cd17364">
    <property type="entry name" value="MFS_PhT"/>
    <property type="match status" value="1"/>
</dbReference>
<dbReference type="PROSITE" id="PS50021">
    <property type="entry name" value="CH"/>
    <property type="match status" value="1"/>
</dbReference>
<organism evidence="10 11">
    <name type="scientific">Planoprotostelium fungivorum</name>
    <dbReference type="NCBI Taxonomy" id="1890364"/>
    <lineage>
        <taxon>Eukaryota</taxon>
        <taxon>Amoebozoa</taxon>
        <taxon>Evosea</taxon>
        <taxon>Variosea</taxon>
        <taxon>Cavosteliida</taxon>
        <taxon>Cavosteliaceae</taxon>
        <taxon>Planoprotostelium</taxon>
    </lineage>
</organism>
<evidence type="ECO:0000259" key="8">
    <source>
        <dbReference type="PROSITE" id="PS50021"/>
    </source>
</evidence>
<feature type="compositionally biased region" description="Polar residues" evidence="6">
    <location>
        <begin position="932"/>
        <end position="943"/>
    </location>
</feature>
<evidence type="ECO:0000259" key="9">
    <source>
        <dbReference type="PROSITE" id="PS50850"/>
    </source>
</evidence>
<reference evidence="10 11" key="1">
    <citation type="journal article" date="2018" name="Genome Biol. Evol.">
        <title>Multiple Roots of Fruiting Body Formation in Amoebozoa.</title>
        <authorList>
            <person name="Hillmann F."/>
            <person name="Forbes G."/>
            <person name="Novohradska S."/>
            <person name="Ferling I."/>
            <person name="Riege K."/>
            <person name="Groth M."/>
            <person name="Westermann M."/>
            <person name="Marz M."/>
            <person name="Spaller T."/>
            <person name="Winckler T."/>
            <person name="Schaap P."/>
            <person name="Glockner G."/>
        </authorList>
    </citation>
    <scope>NUCLEOTIDE SEQUENCE [LARGE SCALE GENOMIC DNA]</scope>
    <source>
        <strain evidence="10 11">Jena</strain>
    </source>
</reference>
<accession>A0A2P6N090</accession>
<dbReference type="PROSITE" id="PS00217">
    <property type="entry name" value="SUGAR_TRANSPORT_2"/>
    <property type="match status" value="1"/>
</dbReference>
<evidence type="ECO:0000256" key="4">
    <source>
        <dbReference type="ARBA" id="ARBA00023136"/>
    </source>
</evidence>
<dbReference type="InterPro" id="IPR036872">
    <property type="entry name" value="CH_dom_sf"/>
</dbReference>
<dbReference type="OrthoDB" id="433512at2759"/>
<dbReference type="GO" id="GO:0016020">
    <property type="term" value="C:membrane"/>
    <property type="evidence" value="ECO:0007669"/>
    <property type="project" value="UniProtKB-SubCell"/>
</dbReference>
<dbReference type="Proteomes" id="UP000241769">
    <property type="component" value="Unassembled WGS sequence"/>
</dbReference>
<comment type="caution">
    <text evidence="10">The sequence shown here is derived from an EMBL/GenBank/DDBJ whole genome shotgun (WGS) entry which is preliminary data.</text>
</comment>
<keyword evidence="2 7" id="KW-0812">Transmembrane</keyword>
<feature type="transmembrane region" description="Helical" evidence="7">
    <location>
        <begin position="348"/>
        <end position="367"/>
    </location>
</feature>
<keyword evidence="11" id="KW-1185">Reference proteome</keyword>
<gene>
    <name evidence="10" type="ORF">PROFUN_05595</name>
</gene>
<feature type="transmembrane region" description="Helical" evidence="7">
    <location>
        <begin position="217"/>
        <end position="238"/>
    </location>
</feature>
<dbReference type="Gene3D" id="1.20.1250.20">
    <property type="entry name" value="MFS general substrate transporter like domains"/>
    <property type="match status" value="1"/>
</dbReference>
<feature type="domain" description="Major facilitator superfamily (MFS) profile" evidence="9">
    <location>
        <begin position="41"/>
        <end position="469"/>
    </location>
</feature>
<dbReference type="InterPro" id="IPR020846">
    <property type="entry name" value="MFS_dom"/>
</dbReference>
<feature type="compositionally biased region" description="Basic and acidic residues" evidence="6">
    <location>
        <begin position="1026"/>
        <end position="1035"/>
    </location>
</feature>
<keyword evidence="5" id="KW-0175">Coiled coil</keyword>
<feature type="transmembrane region" description="Helical" evidence="7">
    <location>
        <begin position="311"/>
        <end position="336"/>
    </location>
</feature>
<sequence length="1065" mass="118239">MTKEEKLTIDTPTSISTEELDQQPTLKELDEAKFSWWHVKAVAIASVGFFTDAYDLFITNLTVSMIAFVYLNPGKDKAPPVDDGFMKGSVLFGTLFGQLLFGMLADRKGRSKVYGIELMIIIVGTVAASMSASPIRGMSISAMVSIWRLVMGIGIGGDYPLSATITSEFANKGRRGTMMSAVFSMQGFGQLFGGIVSMITIACFKTSLQHDPNNLDYVWRIIMGVGAIPSIGVLYFRLTMPESPRYAKQLAEKKTATFKEFAAHFGQWKNGKVLLGTAGAWFLLDIAYYGITLNQTYIVNSIGLTKSGDAYTHFMSIAQGNTVAVCMGLLPGYWVATALIDYTGRKPLQMFGFAGLTLFMGLLAVFYDLLKANSPNAFIALYAFALFCFNCGPNTTTFIIPGEVFPTRFRSTCHGISAAAGKAGAIIGTFAFPVVTAEVSYGFRLLLGVFAIVMFLGLLITFLIPESKGMSLEEVCEETTDEGLVTMDSNKGVMLSVWCMKLRAVPGTVTFSEANLQRSFGCMDGNTALSSRSRIMSGTNEQLNTALAGWTNYVLAPRNEKIDNVLKDFQSGVHLISLYEVLSGRSIIRHWNEHPKSEEEQLKNIQLALQRFSNEGIQTTKDDARGILHGDEKTTTKLLVDIAKRYQIGDEEELFRKLTSAGRLHGVEASKQDRSSDAKLLTAVVHHRLNGEMSDKSGLSGFKQAEYISTLAHSELGVPILLDASDISSGAADLFSFLLYLSLILFPSGQKSRQAPEVTGRNVITYSHSQLLPGEYSDEAKDEIASLKRQLALSKESHAREMSDITRQNEANEKSMKAQIADLRSMVEQNSEIDEADAAARREAEAAMQKQMEEYNAQMAKMKQIEDEKKALEIELKEAKERYERDLKRYEEIEGEKSRLAELISDLNSKLGTETEESDALRERLITLTQQQEAVNKESSQIMNRRAEDGKKTKAAEAQIKELEKQKSEAEKKAKKASEAVEKVKKEQEELMKKMKQKLEDENKQKAREKEQAKELKNELSVVQADNRKLRSRRDGYKKKYKSLLEKTGGGKGKDSDSEDEKKKK</sequence>
<dbReference type="Pfam" id="PF00083">
    <property type="entry name" value="Sugar_tr"/>
    <property type="match status" value="2"/>
</dbReference>
<feature type="compositionally biased region" description="Basic and acidic residues" evidence="6">
    <location>
        <begin position="945"/>
        <end position="1018"/>
    </location>
</feature>
<feature type="coiled-coil region" evidence="5">
    <location>
        <begin position="841"/>
        <end position="910"/>
    </location>
</feature>
<dbReference type="STRING" id="1890364.A0A2P6N090"/>
<dbReference type="Pfam" id="PF00307">
    <property type="entry name" value="CH"/>
    <property type="match status" value="1"/>
</dbReference>
<feature type="transmembrane region" description="Helical" evidence="7">
    <location>
        <begin position="113"/>
        <end position="132"/>
    </location>
</feature>
<feature type="domain" description="Calponin-homology (CH)" evidence="8">
    <location>
        <begin position="541"/>
        <end position="647"/>
    </location>
</feature>
<dbReference type="EMBL" id="MDYQ01000269">
    <property type="protein sequence ID" value="PRP77350.1"/>
    <property type="molecule type" value="Genomic_DNA"/>
</dbReference>
<feature type="transmembrane region" description="Helical" evidence="7">
    <location>
        <begin position="138"/>
        <end position="161"/>
    </location>
</feature>
<dbReference type="InterPro" id="IPR001715">
    <property type="entry name" value="CH_dom"/>
</dbReference>
<dbReference type="SUPFAM" id="SSF103473">
    <property type="entry name" value="MFS general substrate transporter"/>
    <property type="match status" value="1"/>
</dbReference>
<proteinExistence type="predicted"/>
<evidence type="ECO:0000256" key="5">
    <source>
        <dbReference type="SAM" id="Coils"/>
    </source>
</evidence>
<keyword evidence="4 7" id="KW-0472">Membrane</keyword>
<dbReference type="SUPFAM" id="SSF47576">
    <property type="entry name" value="Calponin-homology domain, CH-domain"/>
    <property type="match status" value="1"/>
</dbReference>
<dbReference type="GO" id="GO:0022857">
    <property type="term" value="F:transmembrane transporter activity"/>
    <property type="evidence" value="ECO:0007669"/>
    <property type="project" value="InterPro"/>
</dbReference>
<evidence type="ECO:0008006" key="12">
    <source>
        <dbReference type="Google" id="ProtNLM"/>
    </source>
</evidence>
<dbReference type="PANTHER" id="PTHR24064">
    <property type="entry name" value="SOLUTE CARRIER FAMILY 22 MEMBER"/>
    <property type="match status" value="1"/>
</dbReference>
<feature type="transmembrane region" description="Helical" evidence="7">
    <location>
        <begin position="53"/>
        <end position="72"/>
    </location>
</feature>
<feature type="compositionally biased region" description="Basic and acidic residues" evidence="6">
    <location>
        <begin position="1052"/>
        <end position="1065"/>
    </location>
</feature>
<dbReference type="Gene3D" id="1.10.418.10">
    <property type="entry name" value="Calponin-like domain"/>
    <property type="match status" value="1"/>
</dbReference>
<evidence type="ECO:0000256" key="7">
    <source>
        <dbReference type="SAM" id="Phobius"/>
    </source>
</evidence>
<feature type="transmembrane region" description="Helical" evidence="7">
    <location>
        <begin position="84"/>
        <end position="101"/>
    </location>
</feature>